<dbReference type="PROSITE" id="PS00075">
    <property type="entry name" value="DHFR_1"/>
    <property type="match status" value="1"/>
</dbReference>
<dbReference type="GO" id="GO:0006730">
    <property type="term" value="P:one-carbon metabolic process"/>
    <property type="evidence" value="ECO:0007669"/>
    <property type="project" value="UniProtKB-KW"/>
</dbReference>
<comment type="pathway">
    <text evidence="1 8">Cofactor biosynthesis; tetrahydrofolate biosynthesis; 5,6,7,8-tetrahydrofolate from 7,8-dihydrofolate: step 1/1.</text>
</comment>
<evidence type="ECO:0000256" key="6">
    <source>
        <dbReference type="ARBA" id="ARBA00023002"/>
    </source>
</evidence>
<dbReference type="FunFam" id="3.40.430.10:FF:000001">
    <property type="entry name" value="Dihydrofolate reductase"/>
    <property type="match status" value="1"/>
</dbReference>
<dbReference type="PANTHER" id="PTHR48069:SF3">
    <property type="entry name" value="DIHYDROFOLATE REDUCTASE"/>
    <property type="match status" value="1"/>
</dbReference>
<dbReference type="CDD" id="cd00209">
    <property type="entry name" value="DHFR"/>
    <property type="match status" value="1"/>
</dbReference>
<evidence type="ECO:0000256" key="8">
    <source>
        <dbReference type="PIRNR" id="PIRNR000194"/>
    </source>
</evidence>
<dbReference type="GO" id="GO:0046452">
    <property type="term" value="P:dihydrofolate metabolic process"/>
    <property type="evidence" value="ECO:0007669"/>
    <property type="project" value="TreeGrafter"/>
</dbReference>
<dbReference type="InterPro" id="IPR012259">
    <property type="entry name" value="DHFR"/>
</dbReference>
<dbReference type="SUPFAM" id="SSF53597">
    <property type="entry name" value="Dihydrofolate reductase-like"/>
    <property type="match status" value="1"/>
</dbReference>
<dbReference type="InterPro" id="IPR001796">
    <property type="entry name" value="DHFR_dom"/>
</dbReference>
<accession>A0A7X0H6S6</accession>
<evidence type="ECO:0000256" key="9">
    <source>
        <dbReference type="RuleBase" id="RU004474"/>
    </source>
</evidence>
<dbReference type="GO" id="GO:0046654">
    <property type="term" value="P:tetrahydrofolate biosynthetic process"/>
    <property type="evidence" value="ECO:0007669"/>
    <property type="project" value="UniProtKB-UniPathway"/>
</dbReference>
<dbReference type="GO" id="GO:0046655">
    <property type="term" value="P:folic acid metabolic process"/>
    <property type="evidence" value="ECO:0007669"/>
    <property type="project" value="TreeGrafter"/>
</dbReference>
<organism evidence="11 12">
    <name type="scientific">Algisphaera agarilytica</name>
    <dbReference type="NCBI Taxonomy" id="1385975"/>
    <lineage>
        <taxon>Bacteria</taxon>
        <taxon>Pseudomonadati</taxon>
        <taxon>Planctomycetota</taxon>
        <taxon>Phycisphaerae</taxon>
        <taxon>Phycisphaerales</taxon>
        <taxon>Phycisphaeraceae</taxon>
        <taxon>Algisphaera</taxon>
    </lineage>
</organism>
<reference evidence="11 12" key="1">
    <citation type="submission" date="2020-08" db="EMBL/GenBank/DDBJ databases">
        <title>Genomic Encyclopedia of Type Strains, Phase IV (KMG-IV): sequencing the most valuable type-strain genomes for metagenomic binning, comparative biology and taxonomic classification.</title>
        <authorList>
            <person name="Goeker M."/>
        </authorList>
    </citation>
    <scope>NUCLEOTIDE SEQUENCE [LARGE SCALE GENOMIC DNA]</scope>
    <source>
        <strain evidence="11 12">DSM 103725</strain>
    </source>
</reference>
<dbReference type="InterPro" id="IPR017925">
    <property type="entry name" value="DHFR_CS"/>
</dbReference>
<evidence type="ECO:0000256" key="7">
    <source>
        <dbReference type="ARBA" id="ARBA00025067"/>
    </source>
</evidence>
<evidence type="ECO:0000256" key="3">
    <source>
        <dbReference type="ARBA" id="ARBA00012856"/>
    </source>
</evidence>
<dbReference type="PRINTS" id="PR00070">
    <property type="entry name" value="DHFR"/>
</dbReference>
<dbReference type="PROSITE" id="PS51330">
    <property type="entry name" value="DHFR_2"/>
    <property type="match status" value="1"/>
</dbReference>
<dbReference type="UniPathway" id="UPA00077">
    <property type="reaction ID" value="UER00158"/>
</dbReference>
<proteinExistence type="inferred from homology"/>
<dbReference type="Gene3D" id="3.40.430.10">
    <property type="entry name" value="Dihydrofolate Reductase, subunit A"/>
    <property type="match status" value="1"/>
</dbReference>
<dbReference type="InterPro" id="IPR024072">
    <property type="entry name" value="DHFR-like_dom_sf"/>
</dbReference>
<gene>
    <name evidence="11" type="ORF">HNQ40_000665</name>
</gene>
<evidence type="ECO:0000256" key="1">
    <source>
        <dbReference type="ARBA" id="ARBA00004903"/>
    </source>
</evidence>
<feature type="domain" description="DHFR" evidence="10">
    <location>
        <begin position="4"/>
        <end position="167"/>
    </location>
</feature>
<dbReference type="PIRSF" id="PIRSF000194">
    <property type="entry name" value="DHFR"/>
    <property type="match status" value="1"/>
</dbReference>
<evidence type="ECO:0000259" key="10">
    <source>
        <dbReference type="PROSITE" id="PS51330"/>
    </source>
</evidence>
<comment type="caution">
    <text evidence="11">The sequence shown here is derived from an EMBL/GenBank/DDBJ whole genome shotgun (WGS) entry which is preliminary data.</text>
</comment>
<keyword evidence="6 8" id="KW-0560">Oxidoreductase</keyword>
<protein>
    <recommendedName>
        <fullName evidence="3 8">Dihydrofolate reductase</fullName>
        <ecNumber evidence="3 8">1.5.1.3</ecNumber>
    </recommendedName>
</protein>
<name>A0A7X0H6S6_9BACT</name>
<comment type="catalytic activity">
    <reaction evidence="8">
        <text>(6S)-5,6,7,8-tetrahydrofolate + NADP(+) = 7,8-dihydrofolate + NADPH + H(+)</text>
        <dbReference type="Rhea" id="RHEA:15009"/>
        <dbReference type="ChEBI" id="CHEBI:15378"/>
        <dbReference type="ChEBI" id="CHEBI:57451"/>
        <dbReference type="ChEBI" id="CHEBI:57453"/>
        <dbReference type="ChEBI" id="CHEBI:57783"/>
        <dbReference type="ChEBI" id="CHEBI:58349"/>
        <dbReference type="EC" id="1.5.1.3"/>
    </reaction>
</comment>
<comment type="similarity">
    <text evidence="2 8 9">Belongs to the dihydrofolate reductase family.</text>
</comment>
<dbReference type="Proteomes" id="UP000541810">
    <property type="component" value="Unassembled WGS sequence"/>
</dbReference>
<keyword evidence="5 8" id="KW-0521">NADP</keyword>
<dbReference type="AlphaFoldDB" id="A0A7X0H6S6"/>
<dbReference type="PANTHER" id="PTHR48069">
    <property type="entry name" value="DIHYDROFOLATE REDUCTASE"/>
    <property type="match status" value="1"/>
</dbReference>
<dbReference type="EMBL" id="JACHGY010000001">
    <property type="protein sequence ID" value="MBB6428859.1"/>
    <property type="molecule type" value="Genomic_DNA"/>
</dbReference>
<dbReference type="Pfam" id="PF00186">
    <property type="entry name" value="DHFR_1"/>
    <property type="match status" value="1"/>
</dbReference>
<dbReference type="RefSeq" id="WP_221435355.1">
    <property type="nucleotide sequence ID" value="NZ_JACHGY010000001.1"/>
</dbReference>
<dbReference type="GO" id="GO:0004146">
    <property type="term" value="F:dihydrofolate reductase activity"/>
    <property type="evidence" value="ECO:0007669"/>
    <property type="project" value="UniProtKB-EC"/>
</dbReference>
<keyword evidence="4 8" id="KW-0554">One-carbon metabolism</keyword>
<dbReference type="EC" id="1.5.1.3" evidence="3 8"/>
<evidence type="ECO:0000256" key="4">
    <source>
        <dbReference type="ARBA" id="ARBA00022563"/>
    </source>
</evidence>
<sequence length="169" mass="19137">MQKRLTMIAAMSENRVIGVDGGLPWKLPDEMAQFRAYTLGHPVIMGRVNFEAEGKPLPHRRNIVLTRNADWQPPEDATEQIEVCHTLDEALALVEGDPEPYIIGGAKIYELALPIADRIVLTTVHTTLDGDTFFPEFDLNDWTLTDSRHHLADARHSYAFTVNTYDRTH</sequence>
<evidence type="ECO:0000256" key="5">
    <source>
        <dbReference type="ARBA" id="ARBA00022857"/>
    </source>
</evidence>
<evidence type="ECO:0000313" key="12">
    <source>
        <dbReference type="Proteomes" id="UP000541810"/>
    </source>
</evidence>
<evidence type="ECO:0000313" key="11">
    <source>
        <dbReference type="EMBL" id="MBB6428859.1"/>
    </source>
</evidence>
<evidence type="ECO:0000256" key="2">
    <source>
        <dbReference type="ARBA" id="ARBA00009539"/>
    </source>
</evidence>
<dbReference type="GO" id="GO:0005829">
    <property type="term" value="C:cytosol"/>
    <property type="evidence" value="ECO:0007669"/>
    <property type="project" value="TreeGrafter"/>
</dbReference>
<dbReference type="GO" id="GO:0070401">
    <property type="term" value="F:NADP+ binding"/>
    <property type="evidence" value="ECO:0007669"/>
    <property type="project" value="UniProtKB-ARBA"/>
</dbReference>
<keyword evidence="12" id="KW-1185">Reference proteome</keyword>
<comment type="function">
    <text evidence="7 8">Key enzyme in folate metabolism. Catalyzes an essential reaction for de novo glycine and purine synthesis, and for DNA precursor synthesis.</text>
</comment>